<dbReference type="PANTHER" id="PTHR42693">
    <property type="entry name" value="ARYLSULFATASE FAMILY MEMBER"/>
    <property type="match status" value="1"/>
</dbReference>
<keyword evidence="3" id="KW-0732">Signal</keyword>
<evidence type="ECO:0000259" key="4">
    <source>
        <dbReference type="Pfam" id="PF00884"/>
    </source>
</evidence>
<organism evidence="5 6">
    <name type="scientific">Neolewinella marina</name>
    <dbReference type="NCBI Taxonomy" id="438751"/>
    <lineage>
        <taxon>Bacteria</taxon>
        <taxon>Pseudomonadati</taxon>
        <taxon>Bacteroidota</taxon>
        <taxon>Saprospiria</taxon>
        <taxon>Saprospirales</taxon>
        <taxon>Lewinellaceae</taxon>
        <taxon>Neolewinella</taxon>
    </lineage>
</organism>
<evidence type="ECO:0000313" key="6">
    <source>
        <dbReference type="Proteomes" id="UP000226437"/>
    </source>
</evidence>
<dbReference type="Gene3D" id="1.25.10.10">
    <property type="entry name" value="Leucine-rich Repeat Variant"/>
    <property type="match status" value="1"/>
</dbReference>
<dbReference type="PANTHER" id="PTHR42693:SF53">
    <property type="entry name" value="ENDO-4-O-SULFATASE"/>
    <property type="match status" value="1"/>
</dbReference>
<gene>
    <name evidence="5" type="ORF">CGL56_08355</name>
</gene>
<dbReference type="OrthoDB" id="9765065at2"/>
<dbReference type="CDD" id="cd16027">
    <property type="entry name" value="SGSH"/>
    <property type="match status" value="1"/>
</dbReference>
<dbReference type="Pfam" id="PF00884">
    <property type="entry name" value="Sulfatase"/>
    <property type="match status" value="1"/>
</dbReference>
<feature type="domain" description="Sulfatase N-terminal" evidence="4">
    <location>
        <begin position="32"/>
        <end position="317"/>
    </location>
</feature>
<comment type="similarity">
    <text evidence="1">Belongs to the sulfatase family.</text>
</comment>
<feature type="signal peptide" evidence="3">
    <location>
        <begin position="1"/>
        <end position="18"/>
    </location>
</feature>
<keyword evidence="6" id="KW-1185">Reference proteome</keyword>
<dbReference type="AlphaFoldDB" id="A0A2G0CHK0"/>
<comment type="caution">
    <text evidence="5">The sequence shown here is derived from an EMBL/GenBank/DDBJ whole genome shotgun (WGS) entry which is preliminary data.</text>
</comment>
<protein>
    <submittedName>
        <fullName evidence="5">Sulfatase</fullName>
    </submittedName>
</protein>
<dbReference type="InterPro" id="IPR017850">
    <property type="entry name" value="Alkaline_phosphatase_core_sf"/>
</dbReference>
<dbReference type="InterPro" id="IPR016024">
    <property type="entry name" value="ARM-type_fold"/>
</dbReference>
<dbReference type="Proteomes" id="UP000226437">
    <property type="component" value="Unassembled WGS sequence"/>
</dbReference>
<evidence type="ECO:0000256" key="2">
    <source>
        <dbReference type="ARBA" id="ARBA00022801"/>
    </source>
</evidence>
<dbReference type="SUPFAM" id="SSF48371">
    <property type="entry name" value="ARM repeat"/>
    <property type="match status" value="1"/>
</dbReference>
<dbReference type="SUPFAM" id="SSF53649">
    <property type="entry name" value="Alkaline phosphatase-like"/>
    <property type="match status" value="1"/>
</dbReference>
<accession>A0A2G0CHK0</accession>
<dbReference type="GO" id="GO:0004065">
    <property type="term" value="F:arylsulfatase activity"/>
    <property type="evidence" value="ECO:0007669"/>
    <property type="project" value="TreeGrafter"/>
</dbReference>
<keyword evidence="2" id="KW-0378">Hydrolase</keyword>
<dbReference type="InterPro" id="IPR011989">
    <property type="entry name" value="ARM-like"/>
</dbReference>
<name>A0A2G0CHK0_9BACT</name>
<evidence type="ECO:0000256" key="1">
    <source>
        <dbReference type="ARBA" id="ARBA00008779"/>
    </source>
</evidence>
<reference evidence="5 6" key="1">
    <citation type="submission" date="2017-10" db="EMBL/GenBank/DDBJ databases">
        <title>The draft genome sequence of Lewinella marina KCTC 32374.</title>
        <authorList>
            <person name="Wang K."/>
        </authorList>
    </citation>
    <scope>NUCLEOTIDE SEQUENCE [LARGE SCALE GENOMIC DNA]</scope>
    <source>
        <strain evidence="5 6">MKG-38</strain>
    </source>
</reference>
<evidence type="ECO:0000313" key="5">
    <source>
        <dbReference type="EMBL" id="PHK99454.1"/>
    </source>
</evidence>
<proteinExistence type="inferred from homology"/>
<dbReference type="InterPro" id="IPR050738">
    <property type="entry name" value="Sulfatase"/>
</dbReference>
<dbReference type="InterPro" id="IPR000917">
    <property type="entry name" value="Sulfatase_N"/>
</dbReference>
<dbReference type="EMBL" id="PDLO01000002">
    <property type="protein sequence ID" value="PHK99454.1"/>
    <property type="molecule type" value="Genomic_DNA"/>
</dbReference>
<dbReference type="Gene3D" id="3.40.720.10">
    <property type="entry name" value="Alkaline Phosphatase, subunit A"/>
    <property type="match status" value="1"/>
</dbReference>
<feature type="chain" id="PRO_5013807053" evidence="3">
    <location>
        <begin position="19"/>
        <end position="639"/>
    </location>
</feature>
<sequence length="639" mass="71206">MTRFIVFLFLLVSCSLAAQDGAAGPRVPEERPHILWLTMEDTSPQFIGAYGNPYVHTPNIDRLAREGVRFTRAFAPAPVCAIARNAMITGVNPDKLGTGNHRSNYPIPDFIRGFPAYLRDVGYYTTNNAKTDYNTSRAKALIAASWDESSNKAGWWDRAPGQPFFSVFNFNESHQSRTMTHPRAWYEEHVLGQLPDSLVTRAGELEVPPVYRSSPEMREHLARLYNSINYADLKMGQLLDRLEADGLRDSTIIFVYADHGEAMPGGKATASGLGYRVPFLVWFPEAYRHLSPWETGSVSQELLSFLDLGPTVVSLGGGEVPDYMDGRAVLGPHRTPAPEYIYAGRNRLDETPDLARSVTDGRYLYTRNFLPRFPPQKPQKYADVSDIVRTIRADGRADRLDSLQRRILSPQPRKTLYDLEADPWELHNLADSPAHADRVKRMRRALEDHILAVRDVHFLPEVALAGLEMPYTWRLDTLAYPLAAGLSTALLDPARPAAAEQLRRDLMSREPLVRYRAAVALGQDSLSPPTAAALRAVLDDPHPSVAIAAAGGLLRYGVPDEGAAELLGHYALGKEPYRALSALQEIQYAGAARRSFLPVLREKLRQLEDDPGEDENLAYNLRSSVETTLFLLGEGELSY</sequence>
<evidence type="ECO:0000256" key="3">
    <source>
        <dbReference type="SAM" id="SignalP"/>
    </source>
</evidence>
<dbReference type="RefSeq" id="WP_099106069.1">
    <property type="nucleotide sequence ID" value="NZ_JAATJF010000002.1"/>
</dbReference>